<dbReference type="Gene3D" id="3.90.550.10">
    <property type="entry name" value="Spore Coat Polysaccharide Biosynthesis Protein SpsA, Chain A"/>
    <property type="match status" value="1"/>
</dbReference>
<protein>
    <submittedName>
        <fullName evidence="2">Glycosyl transferase family 2</fullName>
    </submittedName>
</protein>
<keyword evidence="3" id="KW-1185">Reference proteome</keyword>
<dbReference type="AlphaFoldDB" id="A0A1I0AN46"/>
<keyword evidence="2" id="KW-0808">Transferase</keyword>
<reference evidence="2 3" key="1">
    <citation type="submission" date="2016-10" db="EMBL/GenBank/DDBJ databases">
        <authorList>
            <person name="de Groot N.N."/>
        </authorList>
    </citation>
    <scope>NUCLEOTIDE SEQUENCE [LARGE SCALE GENOMIC DNA]</scope>
    <source>
        <strain evidence="2 3">DSM 17862</strain>
    </source>
</reference>
<dbReference type="InterPro" id="IPR029044">
    <property type="entry name" value="Nucleotide-diphossugar_trans"/>
</dbReference>
<dbReference type="SUPFAM" id="SSF53448">
    <property type="entry name" value="Nucleotide-diphospho-sugar transferases"/>
    <property type="match status" value="1"/>
</dbReference>
<name>A0A1I0AN46_9RHOB</name>
<dbReference type="Proteomes" id="UP000199180">
    <property type="component" value="Unassembled WGS sequence"/>
</dbReference>
<dbReference type="Pfam" id="PF00535">
    <property type="entry name" value="Glycos_transf_2"/>
    <property type="match status" value="1"/>
</dbReference>
<organism evidence="2 3">
    <name type="scientific">Paracoccus homiensis</name>
    <dbReference type="NCBI Taxonomy" id="364199"/>
    <lineage>
        <taxon>Bacteria</taxon>
        <taxon>Pseudomonadati</taxon>
        <taxon>Pseudomonadota</taxon>
        <taxon>Alphaproteobacteria</taxon>
        <taxon>Rhodobacterales</taxon>
        <taxon>Paracoccaceae</taxon>
        <taxon>Paracoccus</taxon>
    </lineage>
</organism>
<dbReference type="PANTHER" id="PTHR43685:SF2">
    <property type="entry name" value="GLYCOSYLTRANSFERASE 2-LIKE DOMAIN-CONTAINING PROTEIN"/>
    <property type="match status" value="1"/>
</dbReference>
<gene>
    <name evidence="2" type="ORF">SAMN04489858_102275</name>
</gene>
<dbReference type="EMBL" id="FOHO01000002">
    <property type="protein sequence ID" value="SES94824.1"/>
    <property type="molecule type" value="Genomic_DNA"/>
</dbReference>
<dbReference type="InterPro" id="IPR050834">
    <property type="entry name" value="Glycosyltransf_2"/>
</dbReference>
<dbReference type="InterPro" id="IPR001173">
    <property type="entry name" value="Glyco_trans_2-like"/>
</dbReference>
<dbReference type="STRING" id="364199.SAMN04489858_102275"/>
<evidence type="ECO:0000313" key="3">
    <source>
        <dbReference type="Proteomes" id="UP000199180"/>
    </source>
</evidence>
<accession>A0A1I0AN46</accession>
<dbReference type="GO" id="GO:0016740">
    <property type="term" value="F:transferase activity"/>
    <property type="evidence" value="ECO:0007669"/>
    <property type="project" value="UniProtKB-KW"/>
</dbReference>
<proteinExistence type="predicted"/>
<sequence length="231" mass="26432">MSAVRQGDLSEIILCADEASAQTARVAAELLRPTDSFLQLPHLRGPAETRNIGMSVARGQWVCFLDDDDSIEDGFFDRALPILRDTEDVVYVNYTQIREDVADDGTARETSRRQISLRQHRVRDLAVQNFIPSSALFIPRRLLDGLSFDPALASHEDWDFILHLWRRAGFRHADITGPNYHVSNSATRNDTGAAARADIYQQIYLRHKHVRPRSWYKRLKKLRHIRSQIGA</sequence>
<dbReference type="PANTHER" id="PTHR43685">
    <property type="entry name" value="GLYCOSYLTRANSFERASE"/>
    <property type="match status" value="1"/>
</dbReference>
<evidence type="ECO:0000313" key="2">
    <source>
        <dbReference type="EMBL" id="SES94824.1"/>
    </source>
</evidence>
<evidence type="ECO:0000259" key="1">
    <source>
        <dbReference type="Pfam" id="PF00535"/>
    </source>
</evidence>
<feature type="domain" description="Glycosyltransferase 2-like" evidence="1">
    <location>
        <begin position="2"/>
        <end position="137"/>
    </location>
</feature>